<evidence type="ECO:0000256" key="3">
    <source>
        <dbReference type="ARBA" id="ARBA00009381"/>
    </source>
</evidence>
<comment type="catalytic activity">
    <reaction evidence="1 11">
        <text>an S-substituted glutathione + H2O = an S-substituted L-cysteinylglycine + L-glutamate</text>
        <dbReference type="Rhea" id="RHEA:59468"/>
        <dbReference type="ChEBI" id="CHEBI:15377"/>
        <dbReference type="ChEBI" id="CHEBI:29985"/>
        <dbReference type="ChEBI" id="CHEBI:90779"/>
        <dbReference type="ChEBI" id="CHEBI:143103"/>
        <dbReference type="EC" id="3.4.19.13"/>
    </reaction>
</comment>
<dbReference type="Gene3D" id="1.10.246.130">
    <property type="match status" value="1"/>
</dbReference>
<feature type="binding site" evidence="10">
    <location>
        <begin position="470"/>
        <end position="471"/>
    </location>
    <ligand>
        <name>L-glutamate</name>
        <dbReference type="ChEBI" id="CHEBI:29985"/>
    </ligand>
</feature>
<reference evidence="12 13" key="1">
    <citation type="submission" date="2018-01" db="EMBL/GenBank/DDBJ databases">
        <title>Genome sequence of a Cantenovulum-like bacteria.</title>
        <authorList>
            <person name="Tan W.R."/>
            <person name="Lau N.-S."/>
            <person name="Go F."/>
            <person name="Amirul A.-A.A."/>
        </authorList>
    </citation>
    <scope>NUCLEOTIDE SEQUENCE [LARGE SCALE GENOMIC DNA]</scope>
    <source>
        <strain evidence="12 13">CCB-QB4</strain>
    </source>
</reference>
<evidence type="ECO:0000256" key="1">
    <source>
        <dbReference type="ARBA" id="ARBA00001049"/>
    </source>
</evidence>
<name>A0A2S0VXK4_9ALTE</name>
<evidence type="ECO:0000256" key="9">
    <source>
        <dbReference type="PIRSR" id="PIRSR600101-1"/>
    </source>
</evidence>
<dbReference type="OrthoDB" id="5297205at2"/>
<dbReference type="GO" id="GO:0103068">
    <property type="term" value="F:leukotriene C4 gamma-glutamyl transferase activity"/>
    <property type="evidence" value="ECO:0007669"/>
    <property type="project" value="UniProtKB-EC"/>
</dbReference>
<keyword evidence="4 11" id="KW-0808">Transferase</keyword>
<dbReference type="InterPro" id="IPR051792">
    <property type="entry name" value="GGT_bact"/>
</dbReference>
<dbReference type="GO" id="GO:0006750">
    <property type="term" value="P:glutathione biosynthetic process"/>
    <property type="evidence" value="ECO:0007669"/>
    <property type="project" value="UniProtKB-KW"/>
</dbReference>
<comment type="similarity">
    <text evidence="3 11">Belongs to the gamma-glutamyltransferase family.</text>
</comment>
<protein>
    <recommendedName>
        <fullName evidence="11">Glutathione hydrolase proenzyme</fullName>
        <ecNumber evidence="11">2.3.2.2</ecNumber>
        <ecNumber evidence="11">3.4.19.13</ecNumber>
    </recommendedName>
    <component>
        <recommendedName>
            <fullName evidence="11">Glutathione hydrolase large chain</fullName>
        </recommendedName>
    </component>
    <component>
        <recommendedName>
            <fullName evidence="11">Glutathione hydrolase small chain</fullName>
        </recommendedName>
    </component>
</protein>
<feature type="binding site" evidence="10">
    <location>
        <position position="446"/>
    </location>
    <ligand>
        <name>L-glutamate</name>
        <dbReference type="ChEBI" id="CHEBI:29985"/>
    </ligand>
</feature>
<dbReference type="PANTHER" id="PTHR43199:SF1">
    <property type="entry name" value="GLUTATHIONE HYDROLASE PROENZYME"/>
    <property type="match status" value="1"/>
</dbReference>
<dbReference type="Pfam" id="PF01019">
    <property type="entry name" value="G_glu_transpept"/>
    <property type="match status" value="1"/>
</dbReference>
<evidence type="ECO:0000256" key="10">
    <source>
        <dbReference type="PIRSR" id="PIRSR600101-2"/>
    </source>
</evidence>
<dbReference type="InterPro" id="IPR043137">
    <property type="entry name" value="GGT_ssub_C"/>
</dbReference>
<evidence type="ECO:0000256" key="11">
    <source>
        <dbReference type="RuleBase" id="RU368036"/>
    </source>
</evidence>
<dbReference type="InterPro" id="IPR043138">
    <property type="entry name" value="GGT_lsub"/>
</dbReference>
<dbReference type="SUPFAM" id="SSF56235">
    <property type="entry name" value="N-terminal nucleophile aminohydrolases (Ntn hydrolases)"/>
    <property type="match status" value="1"/>
</dbReference>
<dbReference type="Proteomes" id="UP000244441">
    <property type="component" value="Chromosome"/>
</dbReference>
<dbReference type="PANTHER" id="PTHR43199">
    <property type="entry name" value="GLUTATHIONE HYDROLASE"/>
    <property type="match status" value="1"/>
</dbReference>
<dbReference type="Gene3D" id="3.60.20.40">
    <property type="match status" value="1"/>
</dbReference>
<comment type="pathway">
    <text evidence="11">Sulfur metabolism; glutathione metabolism.</text>
</comment>
<comment type="catalytic activity">
    <reaction evidence="8 11">
        <text>an N-terminal (5-L-glutamyl)-[peptide] + an alpha-amino acid = 5-L-glutamyl amino acid + an N-terminal L-alpha-aminoacyl-[peptide]</text>
        <dbReference type="Rhea" id="RHEA:23904"/>
        <dbReference type="Rhea" id="RHEA-COMP:9780"/>
        <dbReference type="Rhea" id="RHEA-COMP:9795"/>
        <dbReference type="ChEBI" id="CHEBI:77644"/>
        <dbReference type="ChEBI" id="CHEBI:78597"/>
        <dbReference type="ChEBI" id="CHEBI:78599"/>
        <dbReference type="ChEBI" id="CHEBI:78608"/>
        <dbReference type="EC" id="2.3.2.2"/>
    </reaction>
</comment>
<dbReference type="EC" id="2.3.2.2" evidence="11"/>
<comment type="PTM">
    <text evidence="11">Cleaved by autocatalysis into a large and a small subunit.</text>
</comment>
<dbReference type="EMBL" id="CP026604">
    <property type="protein sequence ID" value="AWB68928.1"/>
    <property type="molecule type" value="Genomic_DNA"/>
</dbReference>
<evidence type="ECO:0000313" key="12">
    <source>
        <dbReference type="EMBL" id="AWB68928.1"/>
    </source>
</evidence>
<accession>A0A2S0VXK4</accession>
<dbReference type="EC" id="3.4.19.13" evidence="11"/>
<keyword evidence="11" id="KW-0317">Glutathione biosynthesis</keyword>
<comment type="subunit">
    <text evidence="11">This enzyme consists of two polypeptide chains, which are synthesized in precursor form from a single polypeptide.</text>
</comment>
<feature type="active site" description="Nucleophile" evidence="9">
    <location>
        <position position="406"/>
    </location>
</feature>
<feature type="binding site" evidence="10">
    <location>
        <position position="122"/>
    </location>
    <ligand>
        <name>L-glutamate</name>
        <dbReference type="ChEBI" id="CHEBI:29985"/>
    </ligand>
</feature>
<evidence type="ECO:0000256" key="6">
    <source>
        <dbReference type="ARBA" id="ARBA00023145"/>
    </source>
</evidence>
<sequence length="586" mass="62813">MTVFAALSTISCASSSIVQSESSISSNRKTPAQIETREPEAATGVTQQQLVVAEKFMVVAANPYASQAGFNILQQGGDAIDAAVAVQAMLTLVEPQSSGIGGGAFILYWNNQAKKLFSIDARETAPAAATPELFLDETGKPVKWIKAVVGGRSVGVPGVLAGLDLAHKRWGNLSWSALFDDAIERSANGFSVSPRMAKMVAMAYNPGIKQLPEVKRYLYPNNKPVAAGHLLKNPKLAQTYRIIANQGAQAFYQGQLAESIVSAVQNAPIAPGTLSLADLANYQAVYRQPICAEYRQQKLCGMAPPSSGGTTVLQTLKLLEPFNLGKQANSLAAIHLISQAARLAFADRNRYIADPDFAPVPVEQMFNDDYLATRRQLIQSNQDMGKAVAGVLAPVGSDNAIERPNTSHFSIIDKQGNAISVTTSIEMAFGSALMVEGFLLNNQLTDFSLSPTQGGKLVSNRVEPNKRPRSSMAPFIGFDKQGELSMVLGSPGGSRIINYVTQNIIGMIDWQLDPLQAASLPHFTHRNDYLALEKATEITELEVQLSAMGHKVKVINLNSGVHTIQVKNGKLLGAADPRREGVALGQ</sequence>
<dbReference type="AlphaFoldDB" id="A0A2S0VXK4"/>
<comment type="catalytic activity">
    <reaction evidence="2 11">
        <text>glutathione + H2O = L-cysteinylglycine + L-glutamate</text>
        <dbReference type="Rhea" id="RHEA:28807"/>
        <dbReference type="ChEBI" id="CHEBI:15377"/>
        <dbReference type="ChEBI" id="CHEBI:29985"/>
        <dbReference type="ChEBI" id="CHEBI:57925"/>
        <dbReference type="ChEBI" id="CHEBI:61694"/>
        <dbReference type="EC" id="3.4.19.13"/>
    </reaction>
</comment>
<dbReference type="KEGG" id="cate:C2869_05525"/>
<evidence type="ECO:0000256" key="2">
    <source>
        <dbReference type="ARBA" id="ARBA00001089"/>
    </source>
</evidence>
<evidence type="ECO:0000256" key="8">
    <source>
        <dbReference type="ARBA" id="ARBA00047417"/>
    </source>
</evidence>
<keyword evidence="6 11" id="KW-0865">Zymogen</keyword>
<proteinExistence type="inferred from homology"/>
<dbReference type="UniPathway" id="UPA00204"/>
<dbReference type="InterPro" id="IPR000101">
    <property type="entry name" value="GGT_peptidase"/>
</dbReference>
<gene>
    <name evidence="12" type="primary">ggt</name>
    <name evidence="12" type="ORF">C2869_05525</name>
</gene>
<dbReference type="GO" id="GO:0036374">
    <property type="term" value="F:glutathione hydrolase activity"/>
    <property type="evidence" value="ECO:0007669"/>
    <property type="project" value="UniProtKB-UniRule"/>
</dbReference>
<evidence type="ECO:0000256" key="4">
    <source>
        <dbReference type="ARBA" id="ARBA00022679"/>
    </source>
</evidence>
<keyword evidence="7 11" id="KW-0012">Acyltransferase</keyword>
<evidence type="ECO:0000256" key="7">
    <source>
        <dbReference type="ARBA" id="ARBA00023315"/>
    </source>
</evidence>
<evidence type="ECO:0000313" key="13">
    <source>
        <dbReference type="Proteomes" id="UP000244441"/>
    </source>
</evidence>
<evidence type="ECO:0000256" key="5">
    <source>
        <dbReference type="ARBA" id="ARBA00022801"/>
    </source>
</evidence>
<feature type="binding site" evidence="10">
    <location>
        <position position="493"/>
    </location>
    <ligand>
        <name>L-glutamate</name>
        <dbReference type="ChEBI" id="CHEBI:29985"/>
    </ligand>
</feature>
<dbReference type="InterPro" id="IPR029055">
    <property type="entry name" value="Ntn_hydrolases_N"/>
</dbReference>
<keyword evidence="5 11" id="KW-0378">Hydrolase</keyword>
<organism evidence="12 13">
    <name type="scientific">Saccharobesus litoralis</name>
    <dbReference type="NCBI Taxonomy" id="2172099"/>
    <lineage>
        <taxon>Bacteria</taxon>
        <taxon>Pseudomonadati</taxon>
        <taxon>Pseudomonadota</taxon>
        <taxon>Gammaproteobacteria</taxon>
        <taxon>Alteromonadales</taxon>
        <taxon>Alteromonadaceae</taxon>
        <taxon>Saccharobesus</taxon>
    </lineage>
</organism>
<dbReference type="GO" id="GO:0006751">
    <property type="term" value="P:glutathione catabolic process"/>
    <property type="evidence" value="ECO:0007669"/>
    <property type="project" value="UniProtKB-UniRule"/>
</dbReference>
<dbReference type="NCBIfam" id="TIGR00066">
    <property type="entry name" value="g_glut_trans"/>
    <property type="match status" value="1"/>
</dbReference>
<keyword evidence="13" id="KW-1185">Reference proteome</keyword>
<dbReference type="PRINTS" id="PR01210">
    <property type="entry name" value="GGTRANSPTASE"/>
</dbReference>